<accession>A0A1I7DYB6</accession>
<sequence>MLLLKFLSKALKDFCDIDVVMKIVRKNEYTIPMKSIIQHYDKSEKNALFNEYIYDLSALIFLYGSLGLTDVLC</sequence>
<protein>
    <submittedName>
        <fullName evidence="1">Uncharacterized protein</fullName>
    </submittedName>
</protein>
<dbReference type="Proteomes" id="UP000199187">
    <property type="component" value="Unassembled WGS sequence"/>
</dbReference>
<dbReference type="AlphaFoldDB" id="A0A1I7DYB6"/>
<dbReference type="RefSeq" id="WP_090125516.1">
    <property type="nucleotide sequence ID" value="NZ_CP045300.1"/>
</dbReference>
<dbReference type="OrthoDB" id="6604845at2"/>
<gene>
    <name evidence="1" type="ORF">SAMN05192562_107170</name>
</gene>
<proteinExistence type="predicted"/>
<dbReference type="EMBL" id="FPAU01000007">
    <property type="protein sequence ID" value="SFU16606.1"/>
    <property type="molecule type" value="Genomic_DNA"/>
</dbReference>
<reference evidence="2" key="1">
    <citation type="submission" date="2016-10" db="EMBL/GenBank/DDBJ databases">
        <authorList>
            <person name="Varghese N."/>
            <person name="Submissions S."/>
        </authorList>
    </citation>
    <scope>NUCLEOTIDE SEQUENCE [LARGE SCALE GENOMIC DNA]</scope>
    <source>
        <strain evidence="2">Ah-143</strain>
    </source>
</reference>
<organism evidence="1 2">
    <name type="scientific">Kosakonia arachidis</name>
    <dbReference type="NCBI Taxonomy" id="551989"/>
    <lineage>
        <taxon>Bacteria</taxon>
        <taxon>Pseudomonadati</taxon>
        <taxon>Pseudomonadota</taxon>
        <taxon>Gammaproteobacteria</taxon>
        <taxon>Enterobacterales</taxon>
        <taxon>Enterobacteriaceae</taxon>
        <taxon>Kosakonia</taxon>
    </lineage>
</organism>
<evidence type="ECO:0000313" key="1">
    <source>
        <dbReference type="EMBL" id="SFU16606.1"/>
    </source>
</evidence>
<evidence type="ECO:0000313" key="2">
    <source>
        <dbReference type="Proteomes" id="UP000199187"/>
    </source>
</evidence>
<keyword evidence="2" id="KW-1185">Reference proteome</keyword>
<name>A0A1I7DYB6_9ENTR</name>